<dbReference type="Proteomes" id="UP000735302">
    <property type="component" value="Unassembled WGS sequence"/>
</dbReference>
<reference evidence="1 2" key="1">
    <citation type="journal article" date="2021" name="Elife">
        <title>Chloroplast acquisition without the gene transfer in kleptoplastic sea slugs, Plakobranchus ocellatus.</title>
        <authorList>
            <person name="Maeda T."/>
            <person name="Takahashi S."/>
            <person name="Yoshida T."/>
            <person name="Shimamura S."/>
            <person name="Takaki Y."/>
            <person name="Nagai Y."/>
            <person name="Toyoda A."/>
            <person name="Suzuki Y."/>
            <person name="Arimoto A."/>
            <person name="Ishii H."/>
            <person name="Satoh N."/>
            <person name="Nishiyama T."/>
            <person name="Hasebe M."/>
            <person name="Maruyama T."/>
            <person name="Minagawa J."/>
            <person name="Obokata J."/>
            <person name="Shigenobu S."/>
        </authorList>
    </citation>
    <scope>NUCLEOTIDE SEQUENCE [LARGE SCALE GENOMIC DNA]</scope>
</reference>
<keyword evidence="2" id="KW-1185">Reference proteome</keyword>
<name>A0AAV3ZTE0_9GAST</name>
<sequence>MTLDRGLILLRLKGFCQETGDQIRNEFEKKTAGMDGCALLQKTQPSMVRSLSLQNKLEKKPGEASWGVDSTVASESALRSAGTLLSRVRAPPPAPWPDGEPESLRSPCCLLAIDKNQTNLLQLQIGQRLREIKEFG</sequence>
<evidence type="ECO:0000313" key="1">
    <source>
        <dbReference type="EMBL" id="GFN98401.1"/>
    </source>
</evidence>
<accession>A0AAV3ZTE0</accession>
<comment type="caution">
    <text evidence="1">The sequence shown here is derived from an EMBL/GenBank/DDBJ whole genome shotgun (WGS) entry which is preliminary data.</text>
</comment>
<dbReference type="AlphaFoldDB" id="A0AAV3ZTE0"/>
<dbReference type="EMBL" id="BLXT01002845">
    <property type="protein sequence ID" value="GFN98401.1"/>
    <property type="molecule type" value="Genomic_DNA"/>
</dbReference>
<proteinExistence type="predicted"/>
<evidence type="ECO:0000313" key="2">
    <source>
        <dbReference type="Proteomes" id="UP000735302"/>
    </source>
</evidence>
<protein>
    <submittedName>
        <fullName evidence="1">Uncharacterized protein</fullName>
    </submittedName>
</protein>
<gene>
    <name evidence="1" type="ORF">PoB_002490700</name>
</gene>
<organism evidence="1 2">
    <name type="scientific">Plakobranchus ocellatus</name>
    <dbReference type="NCBI Taxonomy" id="259542"/>
    <lineage>
        <taxon>Eukaryota</taxon>
        <taxon>Metazoa</taxon>
        <taxon>Spiralia</taxon>
        <taxon>Lophotrochozoa</taxon>
        <taxon>Mollusca</taxon>
        <taxon>Gastropoda</taxon>
        <taxon>Heterobranchia</taxon>
        <taxon>Euthyneura</taxon>
        <taxon>Panpulmonata</taxon>
        <taxon>Sacoglossa</taxon>
        <taxon>Placobranchoidea</taxon>
        <taxon>Plakobranchidae</taxon>
        <taxon>Plakobranchus</taxon>
    </lineage>
</organism>